<dbReference type="SUPFAM" id="SSF53335">
    <property type="entry name" value="S-adenosyl-L-methionine-dependent methyltransferases"/>
    <property type="match status" value="1"/>
</dbReference>
<evidence type="ECO:0000313" key="1">
    <source>
        <dbReference type="EMBL" id="UJF36609.1"/>
    </source>
</evidence>
<protein>
    <recommendedName>
        <fullName evidence="3">SAM-dependent methyltransferase</fullName>
    </recommendedName>
</protein>
<sequence length="241" mass="28164">MTADVFNIAKEMPRFRTRADVEAYLPNIKNERTRAYVEEVSSLFSHYEGREDPIMERLGIASPSEMTVHYALKEYFNEQGMFAFVSERWITPFVEWIGQRKVLEVMSGAGHIAYALRERGVDIRATDDMTWAERRGWDLLTKVERWDAVAAVDEFGPDVDIVLMSWPYMDDTAFNVLERLHKVNPLALVVYIGEWGGCTADESFFKHFGEIEDDEKFNEAARKYQHWAGLHDRLYLGRYRE</sequence>
<evidence type="ECO:0008006" key="3">
    <source>
        <dbReference type="Google" id="ProtNLM"/>
    </source>
</evidence>
<gene>
    <name evidence="1" type="ORF">L0M14_30435</name>
</gene>
<dbReference type="Proteomes" id="UP001649230">
    <property type="component" value="Plasmid pYPD9-1"/>
</dbReference>
<geneLocation type="plasmid" evidence="1 2">
    <name>pYPD9-1</name>
</geneLocation>
<name>A0ABY3STN4_9BACL</name>
<keyword evidence="2" id="KW-1185">Reference proteome</keyword>
<proteinExistence type="predicted"/>
<dbReference type="RefSeq" id="WP_235123159.1">
    <property type="nucleotide sequence ID" value="NZ_CP090979.1"/>
</dbReference>
<keyword evidence="1" id="KW-0614">Plasmid</keyword>
<organism evidence="1 2">
    <name type="scientific">Paenibacillus hexagrammi</name>
    <dbReference type="NCBI Taxonomy" id="2908839"/>
    <lineage>
        <taxon>Bacteria</taxon>
        <taxon>Bacillati</taxon>
        <taxon>Bacillota</taxon>
        <taxon>Bacilli</taxon>
        <taxon>Bacillales</taxon>
        <taxon>Paenibacillaceae</taxon>
        <taxon>Paenibacillus</taxon>
    </lineage>
</organism>
<accession>A0ABY3STN4</accession>
<dbReference type="EMBL" id="CP090979">
    <property type="protein sequence ID" value="UJF36609.1"/>
    <property type="molecule type" value="Genomic_DNA"/>
</dbReference>
<dbReference type="InterPro" id="IPR029063">
    <property type="entry name" value="SAM-dependent_MTases_sf"/>
</dbReference>
<evidence type="ECO:0000313" key="2">
    <source>
        <dbReference type="Proteomes" id="UP001649230"/>
    </source>
</evidence>
<reference evidence="1 2" key="1">
    <citation type="journal article" date="2024" name="Int. J. Syst. Evol. Microbiol.">
        <title>Paenibacillus hexagrammi sp. nov., a novel bacterium isolated from the gut content of Hexagrammos agrammus.</title>
        <authorList>
            <person name="Jung H.K."/>
            <person name="Kim D.G."/>
            <person name="Zin H."/>
            <person name="Park J."/>
            <person name="Jung H."/>
            <person name="Kim Y.O."/>
            <person name="Kong H.J."/>
            <person name="Kim J.W."/>
            <person name="Kim Y.S."/>
        </authorList>
    </citation>
    <scope>NUCLEOTIDE SEQUENCE [LARGE SCALE GENOMIC DNA]</scope>
    <source>
        <strain evidence="1 2">YPD9-1</strain>
    </source>
</reference>